<dbReference type="Pfam" id="PF21006">
    <property type="entry name" value="NHase_beta_N"/>
    <property type="match status" value="1"/>
</dbReference>
<feature type="region of interest" description="Disordered" evidence="1">
    <location>
        <begin position="112"/>
        <end position="152"/>
    </location>
</feature>
<dbReference type="EMBL" id="PZJX01000040">
    <property type="protein sequence ID" value="PTE08226.1"/>
    <property type="molecule type" value="Genomic_DNA"/>
</dbReference>
<dbReference type="InterPro" id="IPR042262">
    <property type="entry name" value="CN_hydtase_beta_C"/>
</dbReference>
<dbReference type="RefSeq" id="WP_107651111.1">
    <property type="nucleotide sequence ID" value="NZ_PZJX01000040.1"/>
</dbReference>
<dbReference type="InterPro" id="IPR008990">
    <property type="entry name" value="Elect_transpt_acc-like_dom_sf"/>
</dbReference>
<reference evidence="3 4" key="1">
    <citation type="submission" date="2018-03" db="EMBL/GenBank/DDBJ databases">
        <title>Genome sequence of the symbiotic type strain Mesorhizobium helmanticense CSLC115NT isolated from Lotus corniculatus nodules.</title>
        <authorList>
            <person name="Sannazzaro A.I."/>
            <person name="Torres Tejerizo G.A."/>
            <person name="Dip D."/>
            <person name="Caballero M."/>
            <person name="Pistorio M."/>
            <person name="Estrella M.J."/>
        </authorList>
    </citation>
    <scope>NUCLEOTIDE SEQUENCE [LARGE SCALE GENOMIC DNA]</scope>
    <source>
        <strain evidence="3 4">CSLC115N</strain>
    </source>
</reference>
<sequence>MNQNSNLEQLPGLPRNEAGPLFAEPWQLTAFGIVLQLHRNGHFQWREWVNYISAEIELGKTYGLDPEDHNGIYYHQWLAALEKLVTDKKLSSFDELMARKEQWRHADEHRSFGEPLSLDGHGHSHHHHHHHHDHAHDHDHDHACRAPASRLA</sequence>
<dbReference type="OrthoDB" id="9811616at2"/>
<evidence type="ECO:0000313" key="3">
    <source>
        <dbReference type="EMBL" id="PTE08226.1"/>
    </source>
</evidence>
<organism evidence="3 4">
    <name type="scientific">Mesorhizobium helmanticense</name>
    <dbReference type="NCBI Taxonomy" id="1776423"/>
    <lineage>
        <taxon>Bacteria</taxon>
        <taxon>Pseudomonadati</taxon>
        <taxon>Pseudomonadota</taxon>
        <taxon>Alphaproteobacteria</taxon>
        <taxon>Hyphomicrobiales</taxon>
        <taxon>Phyllobacteriaceae</taxon>
        <taxon>Mesorhizobium</taxon>
    </lineage>
</organism>
<keyword evidence="4" id="KW-1185">Reference proteome</keyword>
<feature type="domain" description="Nitrile hydratase beta subunit-like N-terminal" evidence="2">
    <location>
        <begin position="18"/>
        <end position="106"/>
    </location>
</feature>
<evidence type="ECO:0000313" key="4">
    <source>
        <dbReference type="Proteomes" id="UP000240259"/>
    </source>
</evidence>
<dbReference type="Proteomes" id="UP000240259">
    <property type="component" value="Unassembled WGS sequence"/>
</dbReference>
<name>A0A2T4IRD7_9HYPH</name>
<gene>
    <name evidence="3" type="ORF">C9427_21520</name>
</gene>
<dbReference type="SUPFAM" id="SSF50090">
    <property type="entry name" value="Electron transport accessory proteins"/>
    <property type="match status" value="1"/>
</dbReference>
<comment type="caution">
    <text evidence="3">The sequence shown here is derived from an EMBL/GenBank/DDBJ whole genome shotgun (WGS) entry which is preliminary data.</text>
</comment>
<protein>
    <submittedName>
        <fullName evidence="3">Nitrile hydratase accessory protein</fullName>
    </submittedName>
</protein>
<feature type="compositionally biased region" description="Basic and acidic residues" evidence="1">
    <location>
        <begin position="134"/>
        <end position="144"/>
    </location>
</feature>
<dbReference type="InterPro" id="IPR049054">
    <property type="entry name" value="CN_hydtase_beta-like_N"/>
</dbReference>
<evidence type="ECO:0000256" key="1">
    <source>
        <dbReference type="SAM" id="MobiDB-lite"/>
    </source>
</evidence>
<feature type="compositionally biased region" description="Basic residues" evidence="1">
    <location>
        <begin position="123"/>
        <end position="133"/>
    </location>
</feature>
<dbReference type="NCBIfam" id="TIGR03889">
    <property type="entry name" value="nitrile_acc"/>
    <property type="match status" value="1"/>
</dbReference>
<proteinExistence type="predicted"/>
<accession>A0A2T4IRD7</accession>
<dbReference type="AlphaFoldDB" id="A0A2T4IRD7"/>
<evidence type="ECO:0000259" key="2">
    <source>
        <dbReference type="Pfam" id="PF21006"/>
    </source>
</evidence>
<dbReference type="Gene3D" id="1.10.472.20">
    <property type="entry name" value="Nitrile hydratase, beta subunit"/>
    <property type="match status" value="1"/>
</dbReference>
<dbReference type="InterPro" id="IPR023808">
    <property type="entry name" value="Nitrile_Hydratase_acc_put"/>
</dbReference>